<dbReference type="SUPFAM" id="SSF57716">
    <property type="entry name" value="Glucocorticoid receptor-like (DNA-binding domain)"/>
    <property type="match status" value="1"/>
</dbReference>
<feature type="domain" description="C2H2-type" evidence="10">
    <location>
        <begin position="1249"/>
        <end position="1277"/>
    </location>
</feature>
<feature type="domain" description="C2H2-type" evidence="10">
    <location>
        <begin position="1095"/>
        <end position="1122"/>
    </location>
</feature>
<keyword evidence="5 8" id="KW-0862">Zinc</keyword>
<dbReference type="GeneID" id="105234270"/>
<feature type="region of interest" description="Disordered" evidence="9">
    <location>
        <begin position="238"/>
        <end position="259"/>
    </location>
</feature>
<keyword evidence="4 7" id="KW-0863">Zinc-finger</keyword>
<feature type="domain" description="C2H2-type" evidence="10">
    <location>
        <begin position="488"/>
        <end position="510"/>
    </location>
</feature>
<evidence type="ECO:0000259" key="10">
    <source>
        <dbReference type="PROSITE" id="PS50157"/>
    </source>
</evidence>
<feature type="region of interest" description="Disordered" evidence="9">
    <location>
        <begin position="131"/>
        <end position="156"/>
    </location>
</feature>
<feature type="region of interest" description="Disordered" evidence="9">
    <location>
        <begin position="1"/>
        <end position="34"/>
    </location>
</feature>
<feature type="domain" description="C2H2-type" evidence="10">
    <location>
        <begin position="1039"/>
        <end position="1067"/>
    </location>
</feature>
<feature type="domain" description="C2H2-type" evidence="10">
    <location>
        <begin position="388"/>
        <end position="415"/>
    </location>
</feature>
<keyword evidence="3" id="KW-0677">Repeat</keyword>
<dbReference type="PANTHER" id="PTHR24394">
    <property type="entry name" value="ZINC FINGER PROTEIN"/>
    <property type="match status" value="1"/>
</dbReference>
<evidence type="ECO:0000313" key="12">
    <source>
        <dbReference type="Proteomes" id="UP001652620"/>
    </source>
</evidence>
<evidence type="ECO:0000256" key="7">
    <source>
        <dbReference type="PROSITE-ProRule" id="PRU00042"/>
    </source>
</evidence>
<evidence type="ECO:0000256" key="1">
    <source>
        <dbReference type="ARBA" id="ARBA00004123"/>
    </source>
</evidence>
<dbReference type="InterPro" id="IPR013087">
    <property type="entry name" value="Znf_C2H2_type"/>
</dbReference>
<feature type="compositionally biased region" description="Basic and acidic residues" evidence="9">
    <location>
        <begin position="956"/>
        <end position="970"/>
    </location>
</feature>
<feature type="domain" description="C2H2-type" evidence="10">
    <location>
        <begin position="1221"/>
        <end position="1248"/>
    </location>
</feature>
<feature type="domain" description="ZAD" evidence="11">
    <location>
        <begin position="619"/>
        <end position="689"/>
    </location>
</feature>
<feature type="compositionally biased region" description="Polar residues" evidence="9">
    <location>
        <begin position="135"/>
        <end position="156"/>
    </location>
</feature>
<feature type="compositionally biased region" description="Basic residues" evidence="9">
    <location>
        <begin position="239"/>
        <end position="249"/>
    </location>
</feature>
<organism evidence="12 13">
    <name type="scientific">Bactrocera dorsalis</name>
    <name type="common">Oriental fruit fly</name>
    <name type="synonym">Dacus dorsalis</name>
    <dbReference type="NCBI Taxonomy" id="27457"/>
    <lineage>
        <taxon>Eukaryota</taxon>
        <taxon>Metazoa</taxon>
        <taxon>Ecdysozoa</taxon>
        <taxon>Arthropoda</taxon>
        <taxon>Hexapoda</taxon>
        <taxon>Insecta</taxon>
        <taxon>Pterygota</taxon>
        <taxon>Neoptera</taxon>
        <taxon>Endopterygota</taxon>
        <taxon>Diptera</taxon>
        <taxon>Brachycera</taxon>
        <taxon>Muscomorpha</taxon>
        <taxon>Tephritoidea</taxon>
        <taxon>Tephritidae</taxon>
        <taxon>Bactrocera</taxon>
        <taxon>Bactrocera</taxon>
    </lineage>
</organism>
<dbReference type="PROSITE" id="PS51915">
    <property type="entry name" value="ZAD"/>
    <property type="match status" value="1"/>
</dbReference>
<comment type="subcellular location">
    <subcellularLocation>
        <location evidence="1">Nucleus</location>
    </subcellularLocation>
</comment>
<feature type="compositionally biased region" description="Low complexity" evidence="9">
    <location>
        <begin position="9"/>
        <end position="21"/>
    </location>
</feature>
<feature type="domain" description="C2H2-type" evidence="10">
    <location>
        <begin position="325"/>
        <end position="352"/>
    </location>
</feature>
<accession>A0ABM3JR61</accession>
<feature type="domain" description="C2H2-type" evidence="10">
    <location>
        <begin position="269"/>
        <end position="296"/>
    </location>
</feature>
<dbReference type="PANTHER" id="PTHR24394:SF29">
    <property type="entry name" value="MYONEURIN"/>
    <property type="match status" value="1"/>
</dbReference>
<sequence>MSVQKDESAISASEVSSSVKSNNRKTAIGKTENSVDQITLKTTRSNLGDTSEDISKDIHQNKMKLNVKKGSVDKEIKTFQSFESDIQVEIEENLDDITKCEVETPKEHSPEHEIQILEYTDEESQTELEILEENLQPSDDTRSSLGTEEPQPQSSGGFLKEYQAMLDEDGDFLEDNSSINDKTTTAKELNYFDDSEELLDEHDDIEMKSMVEDNLDEEQAVDTSSQLQTEVAEKEIKSKTRKYQAKTHVRGAGAKSARKGDTLNTSKRFLCFKCNRDFSTKTNLTRHMATHEGNRPFQCNVCNKSFTQNVSLKQHMYTHTGEKPYQCEVCHRGFTQCKSLVFHIRRHTGDKPFPCEKCGALFRQKDGLKTHILKRHTIKSQHGNMELTTCAICKEVFADKILLQEHMKKHLNDYVRVDSAMSCANREGTTEENSDMLLEYIDDDPLHDKASNNIGESTSESADDIGSSAHVVDLMTTSALEPSRAKKFQCRKCFKCFAIKKNLLRHLTTHELSVETDFVCKICELCFATSDDLKAHTVKEHTNSTEPFQCELCESAFSNVVELKKHMDLHNTKTDKTHGVVMLRKTLKLTNLFSSKQTFCGKFLINYSNSIFIYKENMEVCRICGGAEKLKCFQGDEQLTELLRVCANIAIEENDFLPQHICEHCENGLRFSYHLRKQSEQTEKRLRQEMQTQTNSTTINILDEFDANDVNAFDQTADVIRHKSLISEININISTTTQESNCVLIEENHTQEIIESTSLCMEIKEHQSIVEILDEDNLPELTAEERLRLDLRKRGVDMQKRLMPIENVPLNEIGHEVIAEKRIQLDLDTHADVFSDMELPAEKCLEILNNEFNDEDDIIEVIDDDSMPGLADEELSTKQVCQTLNACEYQGEDFVEEILSSDEESQCYQTVVYEENSDGVDDTENIEDCEMHFMKEESSDFPGNECTENESVTTQEIEKDETTIGADSEKPSNASAEEPISGHTCPTCDIQLPTWTEYCEHIKTHGDKRFVCKICNTWFPLRSRLEKHLLCHEEKQEKPECPHCRRTYQSRYNLKRHIQDMHNNDAHICVLCGKAFIRSDELKVHMATHLEEEELRCEHCSRCFSRKSTFTNHMKTHLKSSTVKKSDAKNTTGKKVYCCHYCGKESKHHFTHKMHMRIHTQERPHKCDDCDKAFRTMAALITHQRIHDDVRPYQCEHCLLSFRQRAHLNSHRMIHDGITPHKCSICQWSFTKKSNMLLHMRIHSGENPYKCVICDKQFKKAALLRKHEIDVHNKTATEEQSRNSPFIDLAEELVCSDSNSLEVIETENASSIESSVISNVEDVQQGYEEMPEVIRNAVLEQNNPANNDFEAVDSGVVLVVDDNAKFNSLFIMDD</sequence>
<evidence type="ECO:0000256" key="5">
    <source>
        <dbReference type="ARBA" id="ARBA00022833"/>
    </source>
</evidence>
<evidence type="ECO:0000256" key="3">
    <source>
        <dbReference type="ARBA" id="ARBA00022737"/>
    </source>
</evidence>
<feature type="domain" description="C2H2-type" evidence="10">
    <location>
        <begin position="1165"/>
        <end position="1192"/>
    </location>
</feature>
<evidence type="ECO:0000313" key="13">
    <source>
        <dbReference type="RefSeq" id="XP_049311717.1"/>
    </source>
</evidence>
<feature type="domain" description="C2H2-type" evidence="10">
    <location>
        <begin position="1193"/>
        <end position="1220"/>
    </location>
</feature>
<evidence type="ECO:0000256" key="9">
    <source>
        <dbReference type="SAM" id="MobiDB-lite"/>
    </source>
</evidence>
<feature type="domain" description="C2H2-type" evidence="10">
    <location>
        <begin position="548"/>
        <end position="575"/>
    </location>
</feature>
<dbReference type="Pfam" id="PF07776">
    <property type="entry name" value="zf-AD"/>
    <property type="match status" value="1"/>
</dbReference>
<keyword evidence="6" id="KW-0539">Nucleus</keyword>
<evidence type="ECO:0000256" key="6">
    <source>
        <dbReference type="ARBA" id="ARBA00023242"/>
    </source>
</evidence>
<evidence type="ECO:0000259" key="11">
    <source>
        <dbReference type="PROSITE" id="PS51915"/>
    </source>
</evidence>
<feature type="region of interest" description="Disordered" evidence="9">
    <location>
        <begin position="937"/>
        <end position="979"/>
    </location>
</feature>
<evidence type="ECO:0000256" key="2">
    <source>
        <dbReference type="ARBA" id="ARBA00022723"/>
    </source>
</evidence>
<feature type="domain" description="C2H2-type" evidence="10">
    <location>
        <begin position="1067"/>
        <end position="1094"/>
    </location>
</feature>
<feature type="binding site" evidence="8">
    <location>
        <position position="665"/>
    </location>
    <ligand>
        <name>Zn(2+)</name>
        <dbReference type="ChEBI" id="CHEBI:29105"/>
    </ligand>
</feature>
<dbReference type="Pfam" id="PF00096">
    <property type="entry name" value="zf-C2H2"/>
    <property type="match status" value="11"/>
</dbReference>
<name>A0ABM3JR61_BACDO</name>
<dbReference type="SMART" id="SM00355">
    <property type="entry name" value="ZnF_C2H2"/>
    <property type="match status" value="18"/>
</dbReference>
<dbReference type="InterPro" id="IPR036236">
    <property type="entry name" value="Znf_C2H2_sf"/>
</dbReference>
<dbReference type="RefSeq" id="XP_049311717.1">
    <property type="nucleotide sequence ID" value="XM_049455760.1"/>
</dbReference>
<dbReference type="SMART" id="SM00868">
    <property type="entry name" value="zf-AD"/>
    <property type="match status" value="1"/>
</dbReference>
<dbReference type="Gene3D" id="3.30.160.60">
    <property type="entry name" value="Classic Zinc Finger"/>
    <property type="match status" value="14"/>
</dbReference>
<feature type="domain" description="C2H2-type" evidence="10">
    <location>
        <begin position="1137"/>
        <end position="1164"/>
    </location>
</feature>
<proteinExistence type="predicted"/>
<dbReference type="SUPFAM" id="SSF57667">
    <property type="entry name" value="beta-beta-alpha zinc fingers"/>
    <property type="match status" value="8"/>
</dbReference>
<feature type="domain" description="C2H2-type" evidence="10">
    <location>
        <begin position="353"/>
        <end position="381"/>
    </location>
</feature>
<dbReference type="InterPro" id="IPR012934">
    <property type="entry name" value="Znf_AD"/>
</dbReference>
<evidence type="ECO:0000256" key="4">
    <source>
        <dbReference type="ARBA" id="ARBA00022771"/>
    </source>
</evidence>
<protein>
    <submittedName>
        <fullName evidence="13">Zinc finger protein Xfin</fullName>
    </submittedName>
</protein>
<dbReference type="PROSITE" id="PS00028">
    <property type="entry name" value="ZINC_FINGER_C2H2_1"/>
    <property type="match status" value="16"/>
</dbReference>
<evidence type="ECO:0000256" key="8">
    <source>
        <dbReference type="PROSITE-ProRule" id="PRU01263"/>
    </source>
</evidence>
<gene>
    <name evidence="13" type="primary">LOC105234270</name>
</gene>
<reference evidence="13" key="1">
    <citation type="submission" date="2025-08" db="UniProtKB">
        <authorList>
            <consortium name="RefSeq"/>
        </authorList>
    </citation>
    <scope>IDENTIFICATION</scope>
    <source>
        <tissue evidence="13">Adult</tissue>
    </source>
</reference>
<feature type="domain" description="C2H2-type" evidence="10">
    <location>
        <begin position="518"/>
        <end position="546"/>
    </location>
</feature>
<feature type="binding site" evidence="8">
    <location>
        <position position="662"/>
    </location>
    <ligand>
        <name>Zn(2+)</name>
        <dbReference type="ChEBI" id="CHEBI:29105"/>
    </ligand>
</feature>
<dbReference type="Proteomes" id="UP001652620">
    <property type="component" value="Chromosome 4"/>
</dbReference>
<keyword evidence="2 8" id="KW-0479">Metal-binding</keyword>
<feature type="binding site" evidence="8">
    <location>
        <position position="621"/>
    </location>
    <ligand>
        <name>Zn(2+)</name>
        <dbReference type="ChEBI" id="CHEBI:29105"/>
    </ligand>
</feature>
<dbReference type="PROSITE" id="PS50157">
    <property type="entry name" value="ZINC_FINGER_C2H2_2"/>
    <property type="match status" value="17"/>
</dbReference>
<feature type="domain" description="C2H2-type" evidence="10">
    <location>
        <begin position="1010"/>
        <end position="1037"/>
    </location>
</feature>
<keyword evidence="12" id="KW-1185">Reference proteome</keyword>
<feature type="binding site" evidence="8">
    <location>
        <position position="624"/>
    </location>
    <ligand>
        <name>Zn(2+)</name>
        <dbReference type="ChEBI" id="CHEBI:29105"/>
    </ligand>
</feature>
<feature type="domain" description="C2H2-type" evidence="10">
    <location>
        <begin position="297"/>
        <end position="324"/>
    </location>
</feature>